<evidence type="ECO:0000313" key="2">
    <source>
        <dbReference type="EMBL" id="QUL97598.1"/>
    </source>
</evidence>
<dbReference type="InterPro" id="IPR007391">
    <property type="entry name" value="Vancomycin_resist_VanW"/>
</dbReference>
<dbReference type="InterPro" id="IPR052913">
    <property type="entry name" value="Glycopeptide_resist_protein"/>
</dbReference>
<dbReference type="PANTHER" id="PTHR35788">
    <property type="entry name" value="EXPORTED PROTEIN-RELATED"/>
    <property type="match status" value="1"/>
</dbReference>
<dbReference type="KEGG" id="fcz:IMF26_05555"/>
<reference evidence="2" key="2">
    <citation type="journal article" date="2023" name="Biology">
        <title>Prokaryotic Life Associated with Coal-Fire Gas Vents Revealed by Metagenomics.</title>
        <authorList>
            <person name="Kadnikov V.V."/>
            <person name="Mardanov A.V."/>
            <person name="Beletsky A.V."/>
            <person name="Karnachuk O.V."/>
            <person name="Ravin N.V."/>
        </authorList>
    </citation>
    <scope>NUCLEOTIDE SEQUENCE</scope>
    <source>
        <strain evidence="2">Bu02</strain>
    </source>
</reference>
<gene>
    <name evidence="2" type="ORF">IMF26_05555</name>
</gene>
<keyword evidence="1" id="KW-1133">Transmembrane helix</keyword>
<sequence>MRAALCKRKVWIPGIIAIIVLFPFMFSRQEVVGGNVWAFGVPLGGLPKDQAINIVRDKLQELERGPLVFSAGKLSCQVSRDELKVILDSRRIISELGTYITLRPKYLPDSVFRRGPKTVLAAPAEVWSPNLEKVLADIAEKLSRPALGARYGFSGRDLVILPPEPGQLVTPEDVRKVLGDLTGTRIEVPYRTIEPPAGNNLEPLKLIAEFSTTYDEKDTDRNVNLMLAARAVHGKVLNPGDTYSFNKEAGERTLEKGYRYANVVVGDHLEPGLAGGICQVTTTLFNAAALAGLDFPEVHAHGIPVEYVPPGRDAAVAWDYLDLKITNNLGGPVVFGAWVENGQVVVRVFGKPGDKTYDLEPVIVKEYPEEGKNPGLLVETYRVEKVNGEVTRKVLLLRSHYLPSVPHQK</sequence>
<dbReference type="EMBL" id="CP062796">
    <property type="protein sequence ID" value="QUL97598.1"/>
    <property type="molecule type" value="Genomic_DNA"/>
</dbReference>
<keyword evidence="1" id="KW-0812">Transmembrane</keyword>
<accession>A0AAT9LA32</accession>
<dbReference type="PANTHER" id="PTHR35788:SF1">
    <property type="entry name" value="EXPORTED PROTEIN"/>
    <property type="match status" value="1"/>
</dbReference>
<evidence type="ECO:0000256" key="1">
    <source>
        <dbReference type="SAM" id="Phobius"/>
    </source>
</evidence>
<reference evidence="2" key="1">
    <citation type="submission" date="2020-10" db="EMBL/GenBank/DDBJ databases">
        <authorList>
            <person name="Kadnikov V."/>
            <person name="Beletsky A.V."/>
            <person name="Mardanov A.V."/>
            <person name="Karnachuk O.V."/>
            <person name="Ravin N.V."/>
        </authorList>
    </citation>
    <scope>NUCLEOTIDE SEQUENCE</scope>
    <source>
        <strain evidence="2">Bu02</strain>
    </source>
</reference>
<organism evidence="2">
    <name type="scientific">Candidatus Fermentithermobacillus carboniphilus</name>
    <dbReference type="NCBI Taxonomy" id="3085328"/>
    <lineage>
        <taxon>Bacteria</taxon>
        <taxon>Bacillati</taxon>
        <taxon>Bacillota</taxon>
        <taxon>Candidatus Fermentithermobacillia</taxon>
        <taxon>Candidatus Fermentithermobacillales</taxon>
        <taxon>Candidatus Fermentithermobacillaceae</taxon>
        <taxon>Candidatus Fermentithermobacillus</taxon>
    </lineage>
</organism>
<name>A0AAT9LA32_9FIRM</name>
<keyword evidence="1" id="KW-0472">Membrane</keyword>
<feature type="transmembrane region" description="Helical" evidence="1">
    <location>
        <begin position="10"/>
        <end position="26"/>
    </location>
</feature>
<protein>
    <submittedName>
        <fullName evidence="2">VanW family protein</fullName>
    </submittedName>
</protein>
<proteinExistence type="predicted"/>
<dbReference type="AlphaFoldDB" id="A0AAT9LA32"/>
<dbReference type="Pfam" id="PF04294">
    <property type="entry name" value="VanW"/>
    <property type="match status" value="1"/>
</dbReference>